<proteinExistence type="predicted"/>
<keyword evidence="2" id="KW-1185">Reference proteome</keyword>
<gene>
    <name evidence="1" type="ORF">IIF7_03961</name>
</gene>
<reference evidence="1 2" key="1">
    <citation type="submission" date="2013-04" db="EMBL/GenBank/DDBJ databases">
        <title>Zunongwangia sp. 22II14-10F7 Genome Sequencing.</title>
        <authorList>
            <person name="Lai Q."/>
            <person name="Shao Z."/>
        </authorList>
    </citation>
    <scope>NUCLEOTIDE SEQUENCE [LARGE SCALE GENOMIC DNA]</scope>
    <source>
        <strain evidence="1 2">22II14-10F7</strain>
    </source>
</reference>
<name>A0A1Y1T7E9_9FLAO</name>
<organism evidence="1 2">
    <name type="scientific">Zunongwangia atlantica 22II14-10F7</name>
    <dbReference type="NCBI Taxonomy" id="1185767"/>
    <lineage>
        <taxon>Bacteria</taxon>
        <taxon>Pseudomonadati</taxon>
        <taxon>Bacteroidota</taxon>
        <taxon>Flavobacteriia</taxon>
        <taxon>Flavobacteriales</taxon>
        <taxon>Flavobacteriaceae</taxon>
        <taxon>Zunongwangia</taxon>
    </lineage>
</organism>
<sequence length="250" mass="28558">MMLAGNISRAQVSEENIVEERNEDEVEDDTKLFHFNLQLKNMHLWKGLHVTDAPMTAVDLNYTSKNGFFKAGVWGGRGFNGDYTEFDYYVSFMHKGWSLAIWDINNYSDFPDAKIFDYDRSTTSHFVDVTLAYQFQKVPLKLSWSTIVQGRDTFINDDGQLRNAYSNYVEASYVILDKSNWSLSGLVGGSWSFAPQEAHFYGDEPGITNVGFIYNRDLNIFDKFTLPVSATASWNPVQDYGAIQVAFNLF</sequence>
<dbReference type="EMBL" id="ARYN01000003">
    <property type="protein sequence ID" value="ORL46642.1"/>
    <property type="molecule type" value="Genomic_DNA"/>
</dbReference>
<dbReference type="Proteomes" id="UP000192746">
    <property type="component" value="Unassembled WGS sequence"/>
</dbReference>
<comment type="caution">
    <text evidence="1">The sequence shown here is derived from an EMBL/GenBank/DDBJ whole genome shotgun (WGS) entry which is preliminary data.</text>
</comment>
<evidence type="ECO:0000313" key="1">
    <source>
        <dbReference type="EMBL" id="ORL46642.1"/>
    </source>
</evidence>
<protein>
    <submittedName>
        <fullName evidence="1">Uncharacterized protein</fullName>
    </submittedName>
</protein>
<accession>A0A1Y1T7E9</accession>
<evidence type="ECO:0000313" key="2">
    <source>
        <dbReference type="Proteomes" id="UP000192746"/>
    </source>
</evidence>
<dbReference type="AlphaFoldDB" id="A0A1Y1T7E9"/>
<dbReference type="STRING" id="1185767.IIF7_03961"/>